<name>A0A5D2XM65_GOSMU</name>
<dbReference type="EMBL" id="CM017645">
    <property type="protein sequence ID" value="TYJ14862.1"/>
    <property type="molecule type" value="Genomic_DNA"/>
</dbReference>
<feature type="signal peptide" evidence="1">
    <location>
        <begin position="1"/>
        <end position="20"/>
    </location>
</feature>
<proteinExistence type="predicted"/>
<accession>A0A5D2XM65</accession>
<reference evidence="2 3" key="1">
    <citation type="submission" date="2019-07" db="EMBL/GenBank/DDBJ databases">
        <title>WGS assembly of Gossypium mustelinum.</title>
        <authorList>
            <person name="Chen Z.J."/>
            <person name="Sreedasyam A."/>
            <person name="Ando A."/>
            <person name="Song Q."/>
            <person name="De L."/>
            <person name="Hulse-Kemp A."/>
            <person name="Ding M."/>
            <person name="Ye W."/>
            <person name="Kirkbride R."/>
            <person name="Jenkins J."/>
            <person name="Plott C."/>
            <person name="Lovell J."/>
            <person name="Lin Y.-M."/>
            <person name="Vaughn R."/>
            <person name="Liu B."/>
            <person name="Li W."/>
            <person name="Simpson S."/>
            <person name="Scheffler B."/>
            <person name="Saski C."/>
            <person name="Grover C."/>
            <person name="Hu G."/>
            <person name="Conover J."/>
            <person name="Carlson J."/>
            <person name="Shu S."/>
            <person name="Boston L."/>
            <person name="Williams M."/>
            <person name="Peterson D."/>
            <person name="Mcgee K."/>
            <person name="Jones D."/>
            <person name="Wendel J."/>
            <person name="Stelly D."/>
            <person name="Grimwood J."/>
            <person name="Schmutz J."/>
        </authorList>
    </citation>
    <scope>NUCLEOTIDE SEQUENCE [LARGE SCALE GENOMIC DNA]</scope>
    <source>
        <strain evidence="2">1408120.09</strain>
    </source>
</reference>
<dbReference type="Proteomes" id="UP000323597">
    <property type="component" value="Chromosome A10"/>
</dbReference>
<feature type="chain" id="PRO_5022711713" evidence="1">
    <location>
        <begin position="21"/>
        <end position="68"/>
    </location>
</feature>
<organism evidence="2 3">
    <name type="scientific">Gossypium mustelinum</name>
    <name type="common">Cotton</name>
    <name type="synonym">Gossypium caicoense</name>
    <dbReference type="NCBI Taxonomy" id="34275"/>
    <lineage>
        <taxon>Eukaryota</taxon>
        <taxon>Viridiplantae</taxon>
        <taxon>Streptophyta</taxon>
        <taxon>Embryophyta</taxon>
        <taxon>Tracheophyta</taxon>
        <taxon>Spermatophyta</taxon>
        <taxon>Magnoliopsida</taxon>
        <taxon>eudicotyledons</taxon>
        <taxon>Gunneridae</taxon>
        <taxon>Pentapetalae</taxon>
        <taxon>rosids</taxon>
        <taxon>malvids</taxon>
        <taxon>Malvales</taxon>
        <taxon>Malvaceae</taxon>
        <taxon>Malvoideae</taxon>
        <taxon>Gossypium</taxon>
    </lineage>
</organism>
<gene>
    <name evidence="2" type="ORF">E1A91_A10G146500v1</name>
</gene>
<evidence type="ECO:0000256" key="1">
    <source>
        <dbReference type="SAM" id="SignalP"/>
    </source>
</evidence>
<evidence type="ECO:0000313" key="3">
    <source>
        <dbReference type="Proteomes" id="UP000323597"/>
    </source>
</evidence>
<protein>
    <submittedName>
        <fullName evidence="2">Uncharacterized protein</fullName>
    </submittedName>
</protein>
<sequence length="68" mass="7572">MIPMLSILVILVLLSLPLHASSTTSTRVNQLSALKNNMLFYKRCKCSNLTGTINQQQPITTQLKLITN</sequence>
<evidence type="ECO:0000313" key="2">
    <source>
        <dbReference type="EMBL" id="TYJ14862.1"/>
    </source>
</evidence>
<keyword evidence="3" id="KW-1185">Reference proteome</keyword>
<dbReference type="AlphaFoldDB" id="A0A5D2XM65"/>
<keyword evidence="1" id="KW-0732">Signal</keyword>